<reference evidence="3" key="1">
    <citation type="submission" date="2020-03" db="EMBL/GenBank/DDBJ databases">
        <title>Hybrid Assembly of Korean Phytophthora infestans isolates.</title>
        <authorList>
            <person name="Prokchorchik M."/>
            <person name="Lee Y."/>
            <person name="Seo J."/>
            <person name="Cho J.-H."/>
            <person name="Park Y.-E."/>
            <person name="Jang D.-C."/>
            <person name="Im J.-S."/>
            <person name="Choi J.-G."/>
            <person name="Park H.-J."/>
            <person name="Lee G.-B."/>
            <person name="Lee Y.-G."/>
            <person name="Hong S.-Y."/>
            <person name="Cho K."/>
            <person name="Sohn K.H."/>
        </authorList>
    </citation>
    <scope>NUCLEOTIDE SEQUENCE</scope>
    <source>
        <strain evidence="3">KR_2_A2</strain>
    </source>
</reference>
<organism evidence="3 4">
    <name type="scientific">Phytophthora infestans</name>
    <name type="common">Potato late blight agent</name>
    <name type="synonym">Botrytis infestans</name>
    <dbReference type="NCBI Taxonomy" id="4787"/>
    <lineage>
        <taxon>Eukaryota</taxon>
        <taxon>Sar</taxon>
        <taxon>Stramenopiles</taxon>
        <taxon>Oomycota</taxon>
        <taxon>Peronosporomycetes</taxon>
        <taxon>Peronosporales</taxon>
        <taxon>Peronosporaceae</taxon>
        <taxon>Phytophthora</taxon>
    </lineage>
</organism>
<dbReference type="AlphaFoldDB" id="A0A8S9TXC5"/>
<protein>
    <recommendedName>
        <fullName evidence="5">Secreted RxLR effector peptide protein</fullName>
    </recommendedName>
</protein>
<feature type="compositionally biased region" description="Basic and acidic residues" evidence="1">
    <location>
        <begin position="78"/>
        <end position="88"/>
    </location>
</feature>
<gene>
    <name evidence="3" type="ORF">GN958_ATG19094</name>
</gene>
<proteinExistence type="predicted"/>
<evidence type="ECO:0000256" key="1">
    <source>
        <dbReference type="SAM" id="MobiDB-lite"/>
    </source>
</evidence>
<feature type="signal peptide" evidence="2">
    <location>
        <begin position="1"/>
        <end position="25"/>
    </location>
</feature>
<evidence type="ECO:0000313" key="4">
    <source>
        <dbReference type="Proteomes" id="UP000704712"/>
    </source>
</evidence>
<feature type="region of interest" description="Disordered" evidence="1">
    <location>
        <begin position="51"/>
        <end position="88"/>
    </location>
</feature>
<feature type="region of interest" description="Disordered" evidence="1">
    <location>
        <begin position="103"/>
        <end position="164"/>
    </location>
</feature>
<evidence type="ECO:0000313" key="3">
    <source>
        <dbReference type="EMBL" id="KAF4131717.1"/>
    </source>
</evidence>
<comment type="caution">
    <text evidence="3">The sequence shown here is derived from an EMBL/GenBank/DDBJ whole genome shotgun (WGS) entry which is preliminary data.</text>
</comment>
<feature type="compositionally biased region" description="Low complexity" evidence="1">
    <location>
        <begin position="103"/>
        <end position="123"/>
    </location>
</feature>
<name>A0A8S9TXC5_PHYIN</name>
<accession>A0A8S9TXC5</accession>
<sequence length="164" mass="17852">MGTLIRIQVALIHLTVMVHSPWIRALQSSNIISQPSVISVVPRKLEIHCIPHPYTLDPGPSRRDPPSLDTNSEVWDPGDPRQDHSLISEKALHHNRLLYVVGAAQQRPRRASPASTTAFSPSRHMSPAKRTGKSSGKAPSTTPPVSPSSMSPTDLRVLAQALSD</sequence>
<evidence type="ECO:0000256" key="2">
    <source>
        <dbReference type="SAM" id="SignalP"/>
    </source>
</evidence>
<dbReference type="Proteomes" id="UP000704712">
    <property type="component" value="Unassembled WGS sequence"/>
</dbReference>
<evidence type="ECO:0008006" key="5">
    <source>
        <dbReference type="Google" id="ProtNLM"/>
    </source>
</evidence>
<feature type="chain" id="PRO_5035949426" description="Secreted RxLR effector peptide protein" evidence="2">
    <location>
        <begin position="26"/>
        <end position="164"/>
    </location>
</feature>
<dbReference type="EMBL" id="JAACNO010002691">
    <property type="protein sequence ID" value="KAF4131717.1"/>
    <property type="molecule type" value="Genomic_DNA"/>
</dbReference>
<keyword evidence="2" id="KW-0732">Signal</keyword>